<keyword evidence="2" id="KW-1185">Reference proteome</keyword>
<reference evidence="1 2" key="1">
    <citation type="submission" date="2019-11" db="EMBL/GenBank/DDBJ databases">
        <title>The genome sequence of Methylocystis heyeri.</title>
        <authorList>
            <person name="Oshkin I.Y."/>
            <person name="Miroshnikov K."/>
            <person name="Dedysh S.N."/>
        </authorList>
    </citation>
    <scope>NUCLEOTIDE SEQUENCE [LARGE SCALE GENOMIC DNA]</scope>
    <source>
        <strain evidence="1 2">H2</strain>
    </source>
</reference>
<organism evidence="1 2">
    <name type="scientific">Methylocystis heyeri</name>
    <dbReference type="NCBI Taxonomy" id="391905"/>
    <lineage>
        <taxon>Bacteria</taxon>
        <taxon>Pseudomonadati</taxon>
        <taxon>Pseudomonadota</taxon>
        <taxon>Alphaproteobacteria</taxon>
        <taxon>Hyphomicrobiales</taxon>
        <taxon>Methylocystaceae</taxon>
        <taxon>Methylocystis</taxon>
    </lineage>
</organism>
<sequence length="94" mass="10507">MIKPADDQSPTDDRLAAELRTLRELQAALMDKALAGEGPAADRVLAIMDRRAKLLGLYSPRPESDAPDPEEAKRRLLEKLHTMAERTKGEEKKK</sequence>
<accession>A0A6B8KDZ4</accession>
<dbReference type="Proteomes" id="UP000309061">
    <property type="component" value="Chromosome"/>
</dbReference>
<protein>
    <submittedName>
        <fullName evidence="1">Uncharacterized protein</fullName>
    </submittedName>
</protein>
<name>A0A6B8KDZ4_9HYPH</name>
<dbReference type="AlphaFoldDB" id="A0A6B8KDZ4"/>
<proteinExistence type="predicted"/>
<dbReference type="EMBL" id="CP046052">
    <property type="protein sequence ID" value="QGM45822.1"/>
    <property type="molecule type" value="Genomic_DNA"/>
</dbReference>
<evidence type="ECO:0000313" key="2">
    <source>
        <dbReference type="Proteomes" id="UP000309061"/>
    </source>
</evidence>
<dbReference type="KEGG" id="mhey:H2LOC_008970"/>
<dbReference type="RefSeq" id="WP_136496093.1">
    <property type="nucleotide sequence ID" value="NZ_CP046052.1"/>
</dbReference>
<dbReference type="OrthoDB" id="8454634at2"/>
<evidence type="ECO:0000313" key="1">
    <source>
        <dbReference type="EMBL" id="QGM45822.1"/>
    </source>
</evidence>
<gene>
    <name evidence="1" type="ORF">H2LOC_008970</name>
</gene>